<feature type="region of interest" description="Disordered" evidence="2">
    <location>
        <begin position="50"/>
        <end position="78"/>
    </location>
</feature>
<feature type="compositionally biased region" description="Basic and acidic residues" evidence="2">
    <location>
        <begin position="54"/>
        <end position="66"/>
    </location>
</feature>
<dbReference type="InterPro" id="IPR006623">
    <property type="entry name" value="THEG"/>
</dbReference>
<dbReference type="SMART" id="SM00705">
    <property type="entry name" value="THEG"/>
    <property type="match status" value="6"/>
</dbReference>
<dbReference type="OrthoDB" id="25466at2759"/>
<reference evidence="3 4" key="1">
    <citation type="submission" date="2018-04" db="EMBL/GenBank/DDBJ databases">
        <title>The genome of golden apple snail Pomacea canaliculata provides insight into stress tolerance and invasive adaptation.</title>
        <authorList>
            <person name="Liu C."/>
            <person name="Liu B."/>
            <person name="Ren Y."/>
            <person name="Zhang Y."/>
            <person name="Wang H."/>
            <person name="Li S."/>
            <person name="Jiang F."/>
            <person name="Yin L."/>
            <person name="Zhang G."/>
            <person name="Qian W."/>
            <person name="Fan W."/>
        </authorList>
    </citation>
    <scope>NUCLEOTIDE SEQUENCE [LARGE SCALE GENOMIC DNA]</scope>
    <source>
        <strain evidence="3">SZHN2017</strain>
        <tissue evidence="3">Muscle</tissue>
    </source>
</reference>
<sequence>MYTTCKAAVKSRAALIALETDMANAIVCCRLGRSVVDQRLALAGEFGEYDSDTDEKGQVARGDRKRGVYVTQSHTPGGEYERIREKARDRLQQLAKHREPQIQPHTCVGPSVMWGTQQMIWPVSPHALSGQASPRVQYLATPKRNFQEGTIYENRPLFFYSSGRSSVLWPTSNAAKQGSATERITFLAQHKNFHPDWKEDRQQFWFSCGRDSPLWKVKQAAMQAGDRPRTTALAEHQPCHKDYQPEKPIQSIVTEAALNARPSVRIQSLAAPKDRPEGPFRSPEWAVTDSAKAAMASARCTELARAKPLAEGFQPAREIEWPVSKAARRAQATGRITELARPVTRATMDHLQFNPDAFTVKQSALKGGIPQRIEELAQPVQR</sequence>
<dbReference type="EMBL" id="PZQS01000005">
    <property type="protein sequence ID" value="PVD29726.1"/>
    <property type="molecule type" value="Genomic_DNA"/>
</dbReference>
<protein>
    <recommendedName>
        <fullName evidence="5">Testicular haploid expressed gene protein-like</fullName>
    </recommendedName>
</protein>
<dbReference type="PANTHER" id="PTHR15901">
    <property type="entry name" value="TESTICULAR HAPLOID EXPRESSED GENE PROTEIN"/>
    <property type="match status" value="1"/>
</dbReference>
<keyword evidence="1" id="KW-0677">Repeat</keyword>
<comment type="caution">
    <text evidence="3">The sequence shown here is derived from an EMBL/GenBank/DDBJ whole genome shotgun (WGS) entry which is preliminary data.</text>
</comment>
<evidence type="ECO:0008006" key="5">
    <source>
        <dbReference type="Google" id="ProtNLM"/>
    </source>
</evidence>
<dbReference type="InterPro" id="IPR042401">
    <property type="entry name" value="SPMAP2-like"/>
</dbReference>
<keyword evidence="4" id="KW-1185">Reference proteome</keyword>
<dbReference type="Proteomes" id="UP000245119">
    <property type="component" value="Linkage Group LG5"/>
</dbReference>
<name>A0A2T7P8J3_POMCA</name>
<accession>A0A2T7P8J3</accession>
<evidence type="ECO:0000313" key="4">
    <source>
        <dbReference type="Proteomes" id="UP000245119"/>
    </source>
</evidence>
<evidence type="ECO:0000313" key="3">
    <source>
        <dbReference type="EMBL" id="PVD29726.1"/>
    </source>
</evidence>
<dbReference type="AlphaFoldDB" id="A0A2T7P8J3"/>
<dbReference type="Pfam" id="PF14912">
    <property type="entry name" value="THEG"/>
    <property type="match status" value="4"/>
</dbReference>
<dbReference type="STRING" id="400727.A0A2T7P8J3"/>
<proteinExistence type="predicted"/>
<gene>
    <name evidence="3" type="ORF">C0Q70_08982</name>
</gene>
<evidence type="ECO:0000256" key="1">
    <source>
        <dbReference type="ARBA" id="ARBA00022737"/>
    </source>
</evidence>
<evidence type="ECO:0000256" key="2">
    <source>
        <dbReference type="SAM" id="MobiDB-lite"/>
    </source>
</evidence>
<organism evidence="3 4">
    <name type="scientific">Pomacea canaliculata</name>
    <name type="common">Golden apple snail</name>
    <dbReference type="NCBI Taxonomy" id="400727"/>
    <lineage>
        <taxon>Eukaryota</taxon>
        <taxon>Metazoa</taxon>
        <taxon>Spiralia</taxon>
        <taxon>Lophotrochozoa</taxon>
        <taxon>Mollusca</taxon>
        <taxon>Gastropoda</taxon>
        <taxon>Caenogastropoda</taxon>
        <taxon>Architaenioglossa</taxon>
        <taxon>Ampullarioidea</taxon>
        <taxon>Ampullariidae</taxon>
        <taxon>Pomacea</taxon>
    </lineage>
</organism>
<dbReference type="PANTHER" id="PTHR15901:SF16">
    <property type="entry name" value="TESTICULAR HAPLOID EXPRESSED GENE PROTEIN"/>
    <property type="match status" value="1"/>
</dbReference>